<dbReference type="InterPro" id="IPR003599">
    <property type="entry name" value="Ig_sub"/>
</dbReference>
<feature type="compositionally biased region" description="Polar residues" evidence="3">
    <location>
        <begin position="240"/>
        <end position="256"/>
    </location>
</feature>
<dbReference type="PROSITE" id="PS50835">
    <property type="entry name" value="IG_LIKE"/>
    <property type="match status" value="1"/>
</dbReference>
<dbReference type="Gene3D" id="2.60.40.10">
    <property type="entry name" value="Immunoglobulins"/>
    <property type="match status" value="1"/>
</dbReference>
<feature type="region of interest" description="Disordered" evidence="3">
    <location>
        <begin position="230"/>
        <end position="265"/>
    </location>
</feature>
<name>A0ABQ0FM38_APOSI</name>
<evidence type="ECO:0000259" key="5">
    <source>
        <dbReference type="PROSITE" id="PS50835"/>
    </source>
</evidence>
<organism evidence="6 7">
    <name type="scientific">Apodemus speciosus</name>
    <name type="common">Large Japanese field mouse</name>
    <dbReference type="NCBI Taxonomy" id="105296"/>
    <lineage>
        <taxon>Eukaryota</taxon>
        <taxon>Metazoa</taxon>
        <taxon>Chordata</taxon>
        <taxon>Craniata</taxon>
        <taxon>Vertebrata</taxon>
        <taxon>Euteleostomi</taxon>
        <taxon>Mammalia</taxon>
        <taxon>Eutheria</taxon>
        <taxon>Euarchontoglires</taxon>
        <taxon>Glires</taxon>
        <taxon>Rodentia</taxon>
        <taxon>Myomorpha</taxon>
        <taxon>Muroidea</taxon>
        <taxon>Muridae</taxon>
        <taxon>Murinae</taxon>
        <taxon>Apodemus</taxon>
    </lineage>
</organism>
<evidence type="ECO:0000313" key="7">
    <source>
        <dbReference type="Proteomes" id="UP001623349"/>
    </source>
</evidence>
<dbReference type="EMBL" id="BAAFST010000016">
    <property type="protein sequence ID" value="GAB1300304.1"/>
    <property type="molecule type" value="Genomic_DNA"/>
</dbReference>
<dbReference type="InterPro" id="IPR013783">
    <property type="entry name" value="Ig-like_fold"/>
</dbReference>
<feature type="domain" description="Ig-like" evidence="5">
    <location>
        <begin position="42"/>
        <end position="151"/>
    </location>
</feature>
<keyword evidence="4" id="KW-1133">Transmembrane helix</keyword>
<feature type="transmembrane region" description="Helical" evidence="4">
    <location>
        <begin position="196"/>
        <end position="220"/>
    </location>
</feature>
<keyword evidence="1" id="KW-0732">Signal</keyword>
<dbReference type="Proteomes" id="UP001623349">
    <property type="component" value="Unassembled WGS sequence"/>
</dbReference>
<dbReference type="InterPro" id="IPR039257">
    <property type="entry name" value="BTLA"/>
</dbReference>
<keyword evidence="4" id="KW-0812">Transmembrane</keyword>
<dbReference type="Pfam" id="PF00047">
    <property type="entry name" value="ig"/>
    <property type="match status" value="1"/>
</dbReference>
<sequence length="322" mass="35919">MLGTPGLLREFFILHLDRASLCSPGCPGTHFVDQAGLELRNPPASASQVLGLQDKECDAQLFIKRNSEHSALAGELFKIECPVKYCVHRPNVTWCKHNGTIFVPLEVGPQLYTSWEENQRVSVFVLHFEPIHLSDDGLYRCSTNVNSEVVNSHTVAIHVTERTQNYSEHPLIMSDIPDATNVSGPSTMKERPDRTWLLYTLFPLGALLLLLACVSLLCFLKRIQGKEKKPSDLAGRKTNLVDNPVSSRTNSQTLPSETGIYDNDPWSSMQEESELTINAQLERNKQGIVYASLNHCVIGKNPRQASNMQEAPTEYASICVRS</sequence>
<protein>
    <submittedName>
        <fullName evidence="6">B- and T-lymphocyte attenuator</fullName>
    </submittedName>
</protein>
<evidence type="ECO:0000256" key="2">
    <source>
        <dbReference type="ARBA" id="ARBA00023319"/>
    </source>
</evidence>
<keyword evidence="2" id="KW-0393">Immunoglobulin domain</keyword>
<gene>
    <name evidence="6" type="ORF">APTSU1_001554200</name>
</gene>
<dbReference type="InterPro" id="IPR013151">
    <property type="entry name" value="Immunoglobulin_dom"/>
</dbReference>
<evidence type="ECO:0000256" key="4">
    <source>
        <dbReference type="SAM" id="Phobius"/>
    </source>
</evidence>
<dbReference type="SUPFAM" id="SSF48726">
    <property type="entry name" value="Immunoglobulin"/>
    <property type="match status" value="1"/>
</dbReference>
<keyword evidence="4" id="KW-0472">Membrane</keyword>
<dbReference type="SMART" id="SM00409">
    <property type="entry name" value="IG"/>
    <property type="match status" value="1"/>
</dbReference>
<reference evidence="6 7" key="1">
    <citation type="submission" date="2024-08" db="EMBL/GenBank/DDBJ databases">
        <title>The draft genome of Apodemus speciosus.</title>
        <authorList>
            <person name="Nabeshima K."/>
            <person name="Suzuki S."/>
            <person name="Onuma M."/>
        </authorList>
    </citation>
    <scope>NUCLEOTIDE SEQUENCE [LARGE SCALE GENOMIC DNA]</scope>
    <source>
        <strain evidence="6">IB14-021</strain>
    </source>
</reference>
<dbReference type="InterPro" id="IPR007110">
    <property type="entry name" value="Ig-like_dom"/>
</dbReference>
<proteinExistence type="predicted"/>
<dbReference type="PANTHER" id="PTHR37996">
    <property type="entry name" value="B- AND T-LYMPHOCYTE ATTENUATOR"/>
    <property type="match status" value="1"/>
</dbReference>
<dbReference type="InterPro" id="IPR036179">
    <property type="entry name" value="Ig-like_dom_sf"/>
</dbReference>
<accession>A0ABQ0FM38</accession>
<evidence type="ECO:0000256" key="1">
    <source>
        <dbReference type="ARBA" id="ARBA00022729"/>
    </source>
</evidence>
<dbReference type="PANTHER" id="PTHR37996:SF1">
    <property type="entry name" value="B- AND T-LYMPHOCYTE ATTENUATOR"/>
    <property type="match status" value="1"/>
</dbReference>
<evidence type="ECO:0000256" key="3">
    <source>
        <dbReference type="SAM" id="MobiDB-lite"/>
    </source>
</evidence>
<keyword evidence="7" id="KW-1185">Reference proteome</keyword>
<comment type="caution">
    <text evidence="6">The sequence shown here is derived from an EMBL/GenBank/DDBJ whole genome shotgun (WGS) entry which is preliminary data.</text>
</comment>
<evidence type="ECO:0000313" key="6">
    <source>
        <dbReference type="EMBL" id="GAB1300304.1"/>
    </source>
</evidence>